<dbReference type="EMBL" id="PYLO01000002">
    <property type="protein sequence ID" value="PST37783.1"/>
    <property type="molecule type" value="Genomic_DNA"/>
</dbReference>
<evidence type="ECO:0000313" key="1">
    <source>
        <dbReference type="EMBL" id="PST37783.1"/>
    </source>
</evidence>
<dbReference type="Proteomes" id="UP000241048">
    <property type="component" value="Unassembled WGS sequence"/>
</dbReference>
<gene>
    <name evidence="1" type="ORF">C7U56_07935</name>
</gene>
<name>A0A2T3FR80_9CLOT</name>
<organism evidence="1 2">
    <name type="scientific">Clostridium fessum</name>
    <dbReference type="NCBI Taxonomy" id="2126740"/>
    <lineage>
        <taxon>Bacteria</taxon>
        <taxon>Bacillati</taxon>
        <taxon>Bacillota</taxon>
        <taxon>Clostridia</taxon>
        <taxon>Eubacteriales</taxon>
        <taxon>Clostridiaceae</taxon>
        <taxon>Clostridium</taxon>
    </lineage>
</organism>
<protein>
    <submittedName>
        <fullName evidence="1">Uncharacterized protein</fullName>
    </submittedName>
</protein>
<dbReference type="AlphaFoldDB" id="A0A2T3FR80"/>
<sequence>MKKNLKKILILLILFVLAVAGYFTWSWMQLREDGAVYTSIEDANLPVAYVNILGRRMNELDGFVEDSQKAAGRGDLTLLPADRKLSVTIDKLDSQITGMQYEIRSLDGERLVERTTLDHWEQSGEEVSAELPIQNLLTEESEYRLTIAITTEKHPAIYFYTRVMWQQESRVQEMVDLAVSFSEKTFDYDSARELTTYLETDPNADNSSLGHVTLKSDFSQLTWKGLSMERVSEPEIHLRELQGIIGTIDLKYVVSEMKDGKAAAYYDVIESFTMKLGAQRIYMMNYDRRADQIFTGESSAYSGDRIQLGVSDAEDLQSMQDEAGKYRAFVANRALWIYDTGKKESTKVFAFRKSENDTRVNYDTYGIKILDVSEAGQIDFAVYGYMSRGNHEGTTGIALYRYETAGNALTERLYLPASTDYGNLRQDINQLCYLSGGQTLYVLMNHAVYSVDLTGKEYMVVADGLTEENFAVSTDASRIAWQDGADIYRSTKLHVMNLETGKKDEISFQEQTVIRLIGFVGTDLVYGLAHPNEQLTMDGRVTGLPLYAVEIVGSNMEMETRYEKPGVSLVDVRIQDSRVHLSRMHQIGSGYQPMDEDTLVCNEEVSKDPLDGIATLNDSAKGRLYCVKLDAGKTARSTKVHVPKQVAAEENDVIVLQNNGAAAQRIYSAYSEGRLKGSYAEFSSAVQAAYDGMGLVTDENDRVVWVRANRSDAKTIRDVQNMAGTVSRYLSDMADGKTTSSDGTELIDARGLTLNQILYFVYAGMPVVAYLGDGSYGLICGYDAYNISCLWYPGTEFAYTDKMGLNDAAAFFEGNGGNDFICFLAN</sequence>
<dbReference type="RefSeq" id="WP_107000822.1">
    <property type="nucleotide sequence ID" value="NZ_DBFBUD010000088.1"/>
</dbReference>
<reference evidence="1 2" key="1">
    <citation type="submission" date="2018-03" db="EMBL/GenBank/DDBJ databases">
        <title>Lachnoclostridium SNUG30386 gen.nov., sp.nov., isolated from human faeces.</title>
        <authorList>
            <person name="Seo B."/>
            <person name="Jeon K."/>
            <person name="Ko G."/>
        </authorList>
    </citation>
    <scope>NUCLEOTIDE SEQUENCE [LARGE SCALE GENOMIC DNA]</scope>
    <source>
        <strain evidence="1 2">SNUG30386</strain>
    </source>
</reference>
<evidence type="ECO:0000313" key="2">
    <source>
        <dbReference type="Proteomes" id="UP000241048"/>
    </source>
</evidence>
<dbReference type="SUPFAM" id="SSF69304">
    <property type="entry name" value="Tricorn protease N-terminal domain"/>
    <property type="match status" value="1"/>
</dbReference>
<proteinExistence type="predicted"/>
<keyword evidence="2" id="KW-1185">Reference proteome</keyword>
<accession>A0A2T3FR80</accession>
<comment type="caution">
    <text evidence="1">The sequence shown here is derived from an EMBL/GenBank/DDBJ whole genome shotgun (WGS) entry which is preliminary data.</text>
</comment>